<dbReference type="EMBL" id="JAHQIW010005918">
    <property type="protein sequence ID" value="KAJ1367465.1"/>
    <property type="molecule type" value="Genomic_DNA"/>
</dbReference>
<protein>
    <submittedName>
        <fullName evidence="1">Uncharacterized protein</fullName>
    </submittedName>
</protein>
<keyword evidence="2" id="KW-1185">Reference proteome</keyword>
<reference evidence="1" key="1">
    <citation type="submission" date="2021-06" db="EMBL/GenBank/DDBJ databases">
        <title>Parelaphostrongylus tenuis whole genome reference sequence.</title>
        <authorList>
            <person name="Garwood T.J."/>
            <person name="Larsen P.A."/>
            <person name="Fountain-Jones N.M."/>
            <person name="Garbe J.R."/>
            <person name="Macchietto M.G."/>
            <person name="Kania S.A."/>
            <person name="Gerhold R.W."/>
            <person name="Richards J.E."/>
            <person name="Wolf T.M."/>
        </authorList>
    </citation>
    <scope>NUCLEOTIDE SEQUENCE</scope>
    <source>
        <strain evidence="1">MNPRO001-30</strain>
        <tissue evidence="1">Meninges</tissue>
    </source>
</reference>
<evidence type="ECO:0000313" key="1">
    <source>
        <dbReference type="EMBL" id="KAJ1367465.1"/>
    </source>
</evidence>
<dbReference type="Proteomes" id="UP001196413">
    <property type="component" value="Unassembled WGS sequence"/>
</dbReference>
<comment type="caution">
    <text evidence="1">The sequence shown here is derived from an EMBL/GenBank/DDBJ whole genome shotgun (WGS) entry which is preliminary data.</text>
</comment>
<accession>A0AAD5R0P5</accession>
<dbReference type="AlphaFoldDB" id="A0AAD5R0P5"/>
<gene>
    <name evidence="1" type="ORF">KIN20_028379</name>
</gene>
<name>A0AAD5R0P5_PARTN</name>
<sequence length="70" mass="8149">MLEGERSRDFAVVSSSNSQSQREHVPVRIESIASEYSKYMQKTNSIIDKFRLIPKYRLNAFVNRLLTTPD</sequence>
<organism evidence="1 2">
    <name type="scientific">Parelaphostrongylus tenuis</name>
    <name type="common">Meningeal worm</name>
    <dbReference type="NCBI Taxonomy" id="148309"/>
    <lineage>
        <taxon>Eukaryota</taxon>
        <taxon>Metazoa</taxon>
        <taxon>Ecdysozoa</taxon>
        <taxon>Nematoda</taxon>
        <taxon>Chromadorea</taxon>
        <taxon>Rhabditida</taxon>
        <taxon>Rhabditina</taxon>
        <taxon>Rhabditomorpha</taxon>
        <taxon>Strongyloidea</taxon>
        <taxon>Metastrongylidae</taxon>
        <taxon>Parelaphostrongylus</taxon>
    </lineage>
</organism>
<evidence type="ECO:0000313" key="2">
    <source>
        <dbReference type="Proteomes" id="UP001196413"/>
    </source>
</evidence>
<proteinExistence type="predicted"/>